<dbReference type="InterPro" id="IPR009776">
    <property type="entry name" value="Spore_0_M"/>
</dbReference>
<evidence type="ECO:0000313" key="2">
    <source>
        <dbReference type="Proteomes" id="UP000569951"/>
    </source>
</evidence>
<comment type="caution">
    <text evidence="1">The sequence shown here is derived from an EMBL/GenBank/DDBJ whole genome shotgun (WGS) entry which is preliminary data.</text>
</comment>
<dbReference type="PANTHER" id="PTHR40053:SF1">
    <property type="entry name" value="SPORULATION-CONTROL PROTEIN SPO0M"/>
    <property type="match status" value="1"/>
</dbReference>
<dbReference type="PANTHER" id="PTHR40053">
    <property type="entry name" value="SPORULATION-CONTROL PROTEIN SPO0M"/>
    <property type="match status" value="1"/>
</dbReference>
<keyword evidence="2" id="KW-1185">Reference proteome</keyword>
<dbReference type="EMBL" id="JACHHG010000003">
    <property type="protein sequence ID" value="MBB6097524.1"/>
    <property type="molecule type" value="Genomic_DNA"/>
</dbReference>
<name>A0A841HXZ7_9DEIO</name>
<accession>A0A841HXZ7</accession>
<evidence type="ECO:0000313" key="1">
    <source>
        <dbReference type="EMBL" id="MBB6097524.1"/>
    </source>
</evidence>
<reference evidence="1 2" key="1">
    <citation type="submission" date="2020-08" db="EMBL/GenBank/DDBJ databases">
        <title>Genomic Encyclopedia of Type Strains, Phase IV (KMG-IV): sequencing the most valuable type-strain genomes for metagenomic binning, comparative biology and taxonomic classification.</title>
        <authorList>
            <person name="Goeker M."/>
        </authorList>
    </citation>
    <scope>NUCLEOTIDE SEQUENCE [LARGE SCALE GENOMIC DNA]</scope>
    <source>
        <strain evidence="1 2">DSM 21458</strain>
    </source>
</reference>
<dbReference type="RefSeq" id="WP_183985057.1">
    <property type="nucleotide sequence ID" value="NZ_JACHHG010000003.1"/>
</dbReference>
<organism evidence="1 2">
    <name type="scientific">Deinobacterium chartae</name>
    <dbReference type="NCBI Taxonomy" id="521158"/>
    <lineage>
        <taxon>Bacteria</taxon>
        <taxon>Thermotogati</taxon>
        <taxon>Deinococcota</taxon>
        <taxon>Deinococci</taxon>
        <taxon>Deinococcales</taxon>
        <taxon>Deinococcaceae</taxon>
        <taxon>Deinobacterium</taxon>
    </lineage>
</organism>
<dbReference type="Proteomes" id="UP000569951">
    <property type="component" value="Unassembled WGS sequence"/>
</dbReference>
<gene>
    <name evidence="1" type="ORF">HNR42_000941</name>
</gene>
<dbReference type="AlphaFoldDB" id="A0A841HXZ7"/>
<dbReference type="Pfam" id="PF07070">
    <property type="entry name" value="Spo0M"/>
    <property type="match status" value="1"/>
</dbReference>
<sequence length="250" mass="28443">MSFFKRVMASVGIGSARVDTRLERSELRIGENFRGVVHLEGGSVAQDIEGITLSLCTRYKHDDNYHTTVLDTLRTNERFTLRPGEVREIPFQWLLPFETPLSMGNARVWIQTGASVAAAVDPGDQDHLRVLPNAPVEALFSALQGAGFRFKNSEVEHAPRMSRRGGVVQEFEFYPSPEFARDVQEVELVLFPGHDFVDVLLEVDRRARGFAAFFTEEIEHRSMWRVTPDIARNPQAIAEQLRQRIRGSRY</sequence>
<protein>
    <submittedName>
        <fullName evidence="1">Sporulation-control protein</fullName>
    </submittedName>
</protein>
<proteinExistence type="predicted"/>